<evidence type="ECO:0000256" key="3">
    <source>
        <dbReference type="ARBA" id="ARBA00022692"/>
    </source>
</evidence>
<proteinExistence type="predicted"/>
<evidence type="ECO:0000313" key="9">
    <source>
        <dbReference type="Proteomes" id="UP000075737"/>
    </source>
</evidence>
<dbReference type="Proteomes" id="UP000075737">
    <property type="component" value="Unassembled WGS sequence"/>
</dbReference>
<feature type="transmembrane region" description="Helical" evidence="6">
    <location>
        <begin position="99"/>
        <end position="115"/>
    </location>
</feature>
<sequence>MVFYVYEKMREKEESFLNRIRAGNKEPNIKRKTDFKGVLKNMIKWGGSFSFAKSLGKFVDSKLEEADVLLKGEEFISIVFFSFHFSFIFVFAITVNTMISILISILVSFLPFLLLESARQKRLQKINSSIIDALTIMSGALKSGFSFLQSMDFVQKELKGPLSREFFRALKEINFGASTEDALKNLSKRVKSEDLDLVVTAVLIQRQVGGNLAEVLDNISTVIRDRIRIKREVKTLTAQGRISGLIIGLLPVFLTIFILAVNPEYLKELFINPLGRILVVIALLGEITGFMIIRKIVDIKY</sequence>
<name>A0A161PUP3_9FIRM</name>
<keyword evidence="9" id="KW-1185">Reference proteome</keyword>
<dbReference type="InterPro" id="IPR018076">
    <property type="entry name" value="T2SS_GspF_dom"/>
</dbReference>
<keyword evidence="5 6" id="KW-0472">Membrane</keyword>
<organism evidence="8 9">
    <name type="scientific">Thermovenabulum gondwanense</name>
    <dbReference type="NCBI Taxonomy" id="520767"/>
    <lineage>
        <taxon>Bacteria</taxon>
        <taxon>Bacillati</taxon>
        <taxon>Bacillota</taxon>
        <taxon>Clostridia</taxon>
        <taxon>Thermosediminibacterales</taxon>
        <taxon>Thermosediminibacteraceae</taxon>
        <taxon>Thermovenabulum</taxon>
    </lineage>
</organism>
<gene>
    <name evidence="8" type="ORF">ATZ99_11030</name>
</gene>
<evidence type="ECO:0000256" key="2">
    <source>
        <dbReference type="ARBA" id="ARBA00022475"/>
    </source>
</evidence>
<feature type="domain" description="Type II secretion system protein GspF" evidence="7">
    <location>
        <begin position="134"/>
        <end position="259"/>
    </location>
</feature>
<evidence type="ECO:0000256" key="6">
    <source>
        <dbReference type="SAM" id="Phobius"/>
    </source>
</evidence>
<dbReference type="AlphaFoldDB" id="A0A161PUP3"/>
<evidence type="ECO:0000259" key="7">
    <source>
        <dbReference type="Pfam" id="PF00482"/>
    </source>
</evidence>
<evidence type="ECO:0000256" key="1">
    <source>
        <dbReference type="ARBA" id="ARBA00004651"/>
    </source>
</evidence>
<dbReference type="PANTHER" id="PTHR35007">
    <property type="entry name" value="INTEGRAL MEMBRANE PROTEIN-RELATED"/>
    <property type="match status" value="1"/>
</dbReference>
<dbReference type="InterPro" id="IPR042094">
    <property type="entry name" value="T2SS_GspF_sf"/>
</dbReference>
<dbReference type="PATRIC" id="fig|520767.4.peg.1204"/>
<protein>
    <recommendedName>
        <fullName evidence="7">Type II secretion system protein GspF domain-containing protein</fullName>
    </recommendedName>
</protein>
<evidence type="ECO:0000313" key="8">
    <source>
        <dbReference type="EMBL" id="KYO66475.1"/>
    </source>
</evidence>
<keyword evidence="3 6" id="KW-0812">Transmembrane</keyword>
<accession>A0A161PUP3</accession>
<dbReference type="EMBL" id="LOHZ01000027">
    <property type="protein sequence ID" value="KYO66475.1"/>
    <property type="molecule type" value="Genomic_DNA"/>
</dbReference>
<keyword evidence="2" id="KW-1003">Cell membrane</keyword>
<comment type="subcellular location">
    <subcellularLocation>
        <location evidence="1">Cell membrane</location>
        <topology evidence="1">Multi-pass membrane protein</topology>
    </subcellularLocation>
</comment>
<keyword evidence="4 6" id="KW-1133">Transmembrane helix</keyword>
<evidence type="ECO:0000256" key="4">
    <source>
        <dbReference type="ARBA" id="ARBA00022989"/>
    </source>
</evidence>
<dbReference type="Gene3D" id="1.20.81.30">
    <property type="entry name" value="Type II secretion system (T2SS), domain F"/>
    <property type="match status" value="1"/>
</dbReference>
<feature type="transmembrane region" description="Helical" evidence="6">
    <location>
        <begin position="75"/>
        <end position="93"/>
    </location>
</feature>
<dbReference type="PANTHER" id="PTHR35007:SF1">
    <property type="entry name" value="PILUS ASSEMBLY PROTEIN"/>
    <property type="match status" value="1"/>
</dbReference>
<evidence type="ECO:0000256" key="5">
    <source>
        <dbReference type="ARBA" id="ARBA00023136"/>
    </source>
</evidence>
<comment type="caution">
    <text evidence="8">The sequence shown here is derived from an EMBL/GenBank/DDBJ whole genome shotgun (WGS) entry which is preliminary data.</text>
</comment>
<reference evidence="8 9" key="1">
    <citation type="submission" date="2015-12" db="EMBL/GenBank/DDBJ databases">
        <title>Draft genome of Thermovenabulum gondwanense isolated from a red thermophilic microbial mat colonisisng an outflow channel of a bore well.</title>
        <authorList>
            <person name="Patel B.K."/>
        </authorList>
    </citation>
    <scope>NUCLEOTIDE SEQUENCE [LARGE SCALE GENOMIC DNA]</scope>
    <source>
        <strain evidence="8 9">R270</strain>
    </source>
</reference>
<dbReference type="GO" id="GO:0005886">
    <property type="term" value="C:plasma membrane"/>
    <property type="evidence" value="ECO:0007669"/>
    <property type="project" value="UniProtKB-SubCell"/>
</dbReference>
<dbReference type="STRING" id="520767.ATZ99_11030"/>
<feature type="transmembrane region" description="Helical" evidence="6">
    <location>
        <begin position="242"/>
        <end position="261"/>
    </location>
</feature>
<feature type="transmembrane region" description="Helical" evidence="6">
    <location>
        <begin position="273"/>
        <end position="293"/>
    </location>
</feature>
<dbReference type="Pfam" id="PF00482">
    <property type="entry name" value="T2SSF"/>
    <property type="match status" value="1"/>
</dbReference>